<dbReference type="EMBL" id="JACHXM010000026">
    <property type="protein sequence ID" value="MBB3142765.1"/>
    <property type="molecule type" value="Genomic_DNA"/>
</dbReference>
<keyword evidence="3" id="KW-1185">Reference proteome</keyword>
<dbReference type="Proteomes" id="UP000525987">
    <property type="component" value="Unassembled WGS sequence"/>
</dbReference>
<dbReference type="AlphaFoldDB" id="A0A7W5C0S7"/>
<accession>A0A7W5C0S7</accession>
<gene>
    <name evidence="2" type="ORF">FHR96_003666</name>
</gene>
<evidence type="ECO:0000313" key="3">
    <source>
        <dbReference type="Proteomes" id="UP000525987"/>
    </source>
</evidence>
<dbReference type="InterPro" id="IPR018683">
    <property type="entry name" value="DUF2169"/>
</dbReference>
<name>A0A7W5C0S7_9GAMM</name>
<proteinExistence type="predicted"/>
<sequence>MAHVSNATPFSEALYRKWGPGGHEYEVLAVRGTFRFTGDNRPLALAETQRPIRWQETYAGDREDDPARFMADDSDLVIGKPATDVHVSGTLRHPRSMPRTCWRVGVQVGPVDKRLRVWGRRRFEYGLLGWKLSAAEPVDAVPLDYRHAFGGCYATEPQAGQDPAQACLAYPENPAGCGWLPASRDYRCAPKSVVRRLKPDLSTRRTLPAPQLEDLDQPVRSPFDRLPPAGFGPIARWWQPRVARQGTLDDAWLAHRYPQWPDDFDYHFYNSAHPDLIAPGYLRGDEVVILSNCLAGSQLIEAGSFSLYGYRTHLPGLSVKALAEQRSGEHTVTALALDTVGIDLDQREITLTWRALFPPQDPLRRVIVSASALQARRRA</sequence>
<comment type="caution">
    <text evidence="2">The sequence shown here is derived from an EMBL/GenBank/DDBJ whole genome shotgun (WGS) entry which is preliminary data.</text>
</comment>
<reference evidence="2 3" key="1">
    <citation type="submission" date="2020-08" db="EMBL/GenBank/DDBJ databases">
        <title>Genomic Encyclopedia of Type Strains, Phase III (KMG-III): the genomes of soil and plant-associated and newly described type strains.</title>
        <authorList>
            <person name="Whitman W."/>
        </authorList>
    </citation>
    <scope>NUCLEOTIDE SEQUENCE [LARGE SCALE GENOMIC DNA]</scope>
    <source>
        <strain evidence="2 3">CECT 5995</strain>
    </source>
</reference>
<dbReference type="Pfam" id="PF09937">
    <property type="entry name" value="DUF2169"/>
    <property type="match status" value="1"/>
</dbReference>
<protein>
    <recommendedName>
        <fullName evidence="1">DUF2169 domain-containing protein</fullName>
    </recommendedName>
</protein>
<evidence type="ECO:0000259" key="1">
    <source>
        <dbReference type="Pfam" id="PF09937"/>
    </source>
</evidence>
<dbReference type="RefSeq" id="WP_183389121.1">
    <property type="nucleotide sequence ID" value="NZ_JACHXM010000026.1"/>
</dbReference>
<feature type="domain" description="DUF2169" evidence="1">
    <location>
        <begin position="22"/>
        <end position="354"/>
    </location>
</feature>
<organism evidence="2 3">
    <name type="scientific">Halomonas organivorans</name>
    <dbReference type="NCBI Taxonomy" id="257772"/>
    <lineage>
        <taxon>Bacteria</taxon>
        <taxon>Pseudomonadati</taxon>
        <taxon>Pseudomonadota</taxon>
        <taxon>Gammaproteobacteria</taxon>
        <taxon>Oceanospirillales</taxon>
        <taxon>Halomonadaceae</taxon>
        <taxon>Halomonas</taxon>
    </lineage>
</organism>
<evidence type="ECO:0000313" key="2">
    <source>
        <dbReference type="EMBL" id="MBB3142765.1"/>
    </source>
</evidence>